<dbReference type="PRINTS" id="PR00116">
    <property type="entry name" value="ARGINASE"/>
</dbReference>
<feature type="binding site" evidence="10">
    <location>
        <position position="120"/>
    </location>
    <ligand>
        <name>Mn(2+)</name>
        <dbReference type="ChEBI" id="CHEBI:29035"/>
        <label>1</label>
    </ligand>
</feature>
<dbReference type="CDD" id="cd09989">
    <property type="entry name" value="Arginase"/>
    <property type="match status" value="1"/>
</dbReference>
<feature type="binding site" evidence="10">
    <location>
        <position position="122"/>
    </location>
    <ligand>
        <name>Mn(2+)</name>
        <dbReference type="ChEBI" id="CHEBI:29035"/>
        <label>1</label>
    </ligand>
</feature>
<protein>
    <recommendedName>
        <fullName evidence="3 9">Arginase</fullName>
        <ecNumber evidence="2 9">3.5.3.1</ecNumber>
    </recommendedName>
</protein>
<evidence type="ECO:0000256" key="2">
    <source>
        <dbReference type="ARBA" id="ARBA00012168"/>
    </source>
</evidence>
<evidence type="ECO:0000256" key="5">
    <source>
        <dbReference type="ARBA" id="ARBA00022723"/>
    </source>
</evidence>
<accession>A0A154BP01</accession>
<dbReference type="Gene3D" id="3.40.800.10">
    <property type="entry name" value="Ureohydrolase domain"/>
    <property type="match status" value="1"/>
</dbReference>
<dbReference type="GO" id="GO:0006525">
    <property type="term" value="P:arginine metabolic process"/>
    <property type="evidence" value="ECO:0007669"/>
    <property type="project" value="UniProtKB-KW"/>
</dbReference>
<organism evidence="13 14">
    <name type="scientific">Anaerosporomusa subterranea</name>
    <dbReference type="NCBI Taxonomy" id="1794912"/>
    <lineage>
        <taxon>Bacteria</taxon>
        <taxon>Bacillati</taxon>
        <taxon>Bacillota</taxon>
        <taxon>Negativicutes</taxon>
        <taxon>Acetonemataceae</taxon>
        <taxon>Anaerosporomusa</taxon>
    </lineage>
</organism>
<dbReference type="EC" id="3.5.3.1" evidence="2 9"/>
<evidence type="ECO:0000256" key="8">
    <source>
        <dbReference type="ARBA" id="ARBA00047391"/>
    </source>
</evidence>
<dbReference type="InterPro" id="IPR023696">
    <property type="entry name" value="Ureohydrolase_dom_sf"/>
</dbReference>
<dbReference type="PANTHER" id="PTHR43782">
    <property type="entry name" value="ARGINASE"/>
    <property type="match status" value="1"/>
</dbReference>
<dbReference type="PIRSF" id="PIRSF036979">
    <property type="entry name" value="Arginase"/>
    <property type="match status" value="1"/>
</dbReference>
<dbReference type="Pfam" id="PF00491">
    <property type="entry name" value="Arginase"/>
    <property type="match status" value="1"/>
</dbReference>
<evidence type="ECO:0000256" key="9">
    <source>
        <dbReference type="NCBIfam" id="TIGR01229"/>
    </source>
</evidence>
<dbReference type="GO" id="GO:0004053">
    <property type="term" value="F:arginase activity"/>
    <property type="evidence" value="ECO:0007669"/>
    <property type="project" value="UniProtKB-UniRule"/>
</dbReference>
<evidence type="ECO:0000256" key="7">
    <source>
        <dbReference type="ARBA" id="ARBA00023211"/>
    </source>
</evidence>
<keyword evidence="14" id="KW-1185">Reference proteome</keyword>
<feature type="binding site" evidence="10">
    <location>
        <position position="124"/>
    </location>
    <ligand>
        <name>Mn(2+)</name>
        <dbReference type="ChEBI" id="CHEBI:29035"/>
        <label>2</label>
    </ligand>
</feature>
<comment type="pathway">
    <text evidence="1">Nitrogen metabolism; urea cycle; L-ornithine and urea from L-arginine: step 1/1.</text>
</comment>
<dbReference type="NCBIfam" id="TIGR01229">
    <property type="entry name" value="rocF_arginase"/>
    <property type="match status" value="1"/>
</dbReference>
<feature type="binding site" evidence="10">
    <location>
        <position position="226"/>
    </location>
    <ligand>
        <name>Mn(2+)</name>
        <dbReference type="ChEBI" id="CHEBI:29035"/>
        <label>1</label>
    </ligand>
</feature>
<comment type="caution">
    <text evidence="13">The sequence shown here is derived from an EMBL/GenBank/DDBJ whole genome shotgun (WGS) entry which is preliminary data.</text>
</comment>
<dbReference type="OrthoDB" id="9789727at2"/>
<dbReference type="RefSeq" id="WP_066244457.1">
    <property type="nucleotide sequence ID" value="NZ_LSGP01000023.1"/>
</dbReference>
<evidence type="ECO:0000256" key="12">
    <source>
        <dbReference type="RuleBase" id="RU361159"/>
    </source>
</evidence>
<keyword evidence="5 10" id="KW-0479">Metal-binding</keyword>
<keyword evidence="6 12" id="KW-0378">Hydrolase</keyword>
<keyword evidence="4 12" id="KW-0056">Arginine metabolism</keyword>
<dbReference type="EMBL" id="LSGP01000023">
    <property type="protein sequence ID" value="KYZ75615.1"/>
    <property type="molecule type" value="Genomic_DNA"/>
</dbReference>
<gene>
    <name evidence="13" type="ORF">AXX12_12430</name>
</gene>
<dbReference type="STRING" id="1794912.AXX12_12430"/>
<dbReference type="InterPro" id="IPR014033">
    <property type="entry name" value="Arginase"/>
</dbReference>
<evidence type="ECO:0000313" key="14">
    <source>
        <dbReference type="Proteomes" id="UP000076268"/>
    </source>
</evidence>
<dbReference type="SUPFAM" id="SSF52768">
    <property type="entry name" value="Arginase/deacetylase"/>
    <property type="match status" value="1"/>
</dbReference>
<sequence length="299" mass="31745">MAIEIIGVPMDLGASRRGTDMGPSAIRYASLSEVLRKMELEVIDRGNIDIPVQESLKVDNPSLRFINEIIEGCLKLGEFVSAALDRGNFPLVLGGDHSIALGSLLGASRKIPDIGLIWMDAHGDFNSLETSETGNIHGMSLASSCGRGDAKLVTIGGFSPKVKEEKTVIIGVRDLDPEEKIQLKQSKVTVFSMKDIDERGIAQITREAIAIAGSGGNGIHLSFDMDVVDPSIASGVGTPVTGGLNYREAHLALELIAEAKILKSMEVVEVNPILDGRANSTAGVAVEFIASALGKRIFP</sequence>
<dbReference type="PROSITE" id="PS51409">
    <property type="entry name" value="ARGINASE_2"/>
    <property type="match status" value="1"/>
</dbReference>
<feature type="binding site" evidence="10">
    <location>
        <position position="97"/>
    </location>
    <ligand>
        <name>Mn(2+)</name>
        <dbReference type="ChEBI" id="CHEBI:29035"/>
        <label>1</label>
    </ligand>
</feature>
<dbReference type="FunFam" id="3.40.800.10:FF:000012">
    <property type="entry name" value="Arginase"/>
    <property type="match status" value="1"/>
</dbReference>
<evidence type="ECO:0000256" key="3">
    <source>
        <dbReference type="ARBA" id="ARBA00018123"/>
    </source>
</evidence>
<comment type="cofactor">
    <cofactor evidence="10 12">
        <name>Mn(2+)</name>
        <dbReference type="ChEBI" id="CHEBI:29035"/>
    </cofactor>
    <text evidence="10 12">Binds 2 manganese ions per subunit.</text>
</comment>
<feature type="binding site" evidence="10">
    <location>
        <position position="224"/>
    </location>
    <ligand>
        <name>Mn(2+)</name>
        <dbReference type="ChEBI" id="CHEBI:29035"/>
        <label>1</label>
    </ligand>
</feature>
<keyword evidence="7 10" id="KW-0464">Manganese</keyword>
<name>A0A154BP01_ANASB</name>
<dbReference type="AlphaFoldDB" id="A0A154BP01"/>
<evidence type="ECO:0000313" key="13">
    <source>
        <dbReference type="EMBL" id="KYZ75615.1"/>
    </source>
</evidence>
<reference evidence="13 14" key="1">
    <citation type="submission" date="2016-02" db="EMBL/GenBank/DDBJ databases">
        <title>Anaerosporomusa subterraneum gen. nov., sp. nov., a spore-forming obligate anaerobe isolated from saprolite.</title>
        <authorList>
            <person name="Choi J.K."/>
            <person name="Shah M."/>
            <person name="Yee N."/>
        </authorList>
    </citation>
    <scope>NUCLEOTIDE SEQUENCE [LARGE SCALE GENOMIC DNA]</scope>
    <source>
        <strain evidence="13 14">RU4</strain>
    </source>
</reference>
<dbReference type="InterPro" id="IPR006035">
    <property type="entry name" value="Ureohydrolase"/>
</dbReference>
<dbReference type="GO" id="GO:0030145">
    <property type="term" value="F:manganese ion binding"/>
    <property type="evidence" value="ECO:0007669"/>
    <property type="project" value="TreeGrafter"/>
</dbReference>
<comment type="catalytic activity">
    <reaction evidence="8 12">
        <text>L-arginine + H2O = urea + L-ornithine</text>
        <dbReference type="Rhea" id="RHEA:20569"/>
        <dbReference type="ChEBI" id="CHEBI:15377"/>
        <dbReference type="ChEBI" id="CHEBI:16199"/>
        <dbReference type="ChEBI" id="CHEBI:32682"/>
        <dbReference type="ChEBI" id="CHEBI:46911"/>
        <dbReference type="EC" id="3.5.3.1"/>
    </reaction>
</comment>
<dbReference type="Proteomes" id="UP000076268">
    <property type="component" value="Unassembled WGS sequence"/>
</dbReference>
<dbReference type="PANTHER" id="PTHR43782:SF3">
    <property type="entry name" value="ARGINASE"/>
    <property type="match status" value="1"/>
</dbReference>
<dbReference type="GO" id="GO:0005737">
    <property type="term" value="C:cytoplasm"/>
    <property type="evidence" value="ECO:0007669"/>
    <property type="project" value="TreeGrafter"/>
</dbReference>
<evidence type="ECO:0000256" key="1">
    <source>
        <dbReference type="ARBA" id="ARBA00005098"/>
    </source>
</evidence>
<evidence type="ECO:0000256" key="11">
    <source>
        <dbReference type="PROSITE-ProRule" id="PRU00742"/>
    </source>
</evidence>
<evidence type="ECO:0000256" key="10">
    <source>
        <dbReference type="PIRSR" id="PIRSR036979-1"/>
    </source>
</evidence>
<evidence type="ECO:0000256" key="4">
    <source>
        <dbReference type="ARBA" id="ARBA00022503"/>
    </source>
</evidence>
<evidence type="ECO:0000256" key="6">
    <source>
        <dbReference type="ARBA" id="ARBA00022801"/>
    </source>
</evidence>
<comment type="similarity">
    <text evidence="11 12">Belongs to the arginase family.</text>
</comment>
<proteinExistence type="inferred from homology"/>